<evidence type="ECO:0000313" key="4">
    <source>
        <dbReference type="Proteomes" id="UP000183208"/>
    </source>
</evidence>
<dbReference type="OrthoDB" id="9803628at2"/>
<dbReference type="PANTHER" id="PTHR43296">
    <property type="entry name" value="PEROXISOMAL 2,4-DIENOYL-COA REDUCTASE"/>
    <property type="match status" value="1"/>
</dbReference>
<sequence length="263" mass="27845">MFQNDLLQGKRILVTGGGTGLAKTISRRLLELGAVVTLVGREKSELDDAVRELSSVGGGRIASHELDVSVGAAVDNVIGKIWADGPLDGLVSYADDMFVSRTEDINPDEFDTIADTVMHGAFYVTSAVGKRWIASGRQGSIVSVVATYVWTGSAFVTPTSMSKAGIAAMTQGLAVEWGPKGIRVNAMALGTGGGSIDTDAIPMRRNSEPGELANLAVFLLSDRCAYLTGEIIAIDGGQWLNGAGTFTRHANMPDEDWKALRKR</sequence>
<dbReference type="AlphaFoldDB" id="A0A1M7CWS6"/>
<dbReference type="InterPro" id="IPR002347">
    <property type="entry name" value="SDR_fam"/>
</dbReference>
<evidence type="ECO:0000256" key="2">
    <source>
        <dbReference type="ARBA" id="ARBA00023002"/>
    </source>
</evidence>
<evidence type="ECO:0000256" key="1">
    <source>
        <dbReference type="ARBA" id="ARBA00022857"/>
    </source>
</evidence>
<dbReference type="InterPro" id="IPR036291">
    <property type="entry name" value="NAD(P)-bd_dom_sf"/>
</dbReference>
<dbReference type="GO" id="GO:0008670">
    <property type="term" value="F:2,4-dienoyl-CoA reductase (NADPH) activity"/>
    <property type="evidence" value="ECO:0007669"/>
    <property type="project" value="InterPro"/>
</dbReference>
<dbReference type="PRINTS" id="PR00081">
    <property type="entry name" value="GDHRDH"/>
</dbReference>
<reference evidence="3 4" key="1">
    <citation type="submission" date="2016-10" db="EMBL/GenBank/DDBJ databases">
        <authorList>
            <person name="de Groot N.N."/>
        </authorList>
    </citation>
    <scope>NUCLEOTIDE SEQUENCE [LARGE SCALE GENOMIC DNA]</scope>
    <source>
        <strain evidence="3 4">GAS522</strain>
    </source>
</reference>
<evidence type="ECO:0000313" key="3">
    <source>
        <dbReference type="EMBL" id="SED76122.1"/>
    </source>
</evidence>
<dbReference type="SUPFAM" id="SSF51735">
    <property type="entry name" value="NAD(P)-binding Rossmann-fold domains"/>
    <property type="match status" value="1"/>
</dbReference>
<accession>A0A1M7CWS6</accession>
<dbReference type="PANTHER" id="PTHR43296:SF2">
    <property type="entry name" value="PEROXISOMAL 2,4-DIENOYL-COA REDUCTASE [(3E)-ENOYL-COA-PRODUCING]"/>
    <property type="match status" value="1"/>
</dbReference>
<keyword evidence="2" id="KW-0560">Oxidoreductase</keyword>
<protein>
    <submittedName>
        <fullName evidence="3">NAD(P)-dependent dehydrogenase, short-chain alcohol dehydrogenase family</fullName>
    </submittedName>
</protein>
<proteinExistence type="predicted"/>
<organism evidence="3 4">
    <name type="scientific">Bradyrhizobium lablabi</name>
    <dbReference type="NCBI Taxonomy" id="722472"/>
    <lineage>
        <taxon>Bacteria</taxon>
        <taxon>Pseudomonadati</taxon>
        <taxon>Pseudomonadota</taxon>
        <taxon>Alphaproteobacteria</taxon>
        <taxon>Hyphomicrobiales</taxon>
        <taxon>Nitrobacteraceae</taxon>
        <taxon>Bradyrhizobium</taxon>
    </lineage>
</organism>
<dbReference type="Proteomes" id="UP000183208">
    <property type="component" value="Unassembled WGS sequence"/>
</dbReference>
<dbReference type="RefSeq" id="WP_074824877.1">
    <property type="nucleotide sequence ID" value="NZ_FNTI01000001.1"/>
</dbReference>
<keyword evidence="1" id="KW-0521">NADP</keyword>
<gene>
    <name evidence="3" type="ORF">SAMN05444171_5070</name>
</gene>
<dbReference type="GO" id="GO:0009062">
    <property type="term" value="P:fatty acid catabolic process"/>
    <property type="evidence" value="ECO:0007669"/>
    <property type="project" value="InterPro"/>
</dbReference>
<dbReference type="Gene3D" id="3.40.50.720">
    <property type="entry name" value="NAD(P)-binding Rossmann-like Domain"/>
    <property type="match status" value="1"/>
</dbReference>
<dbReference type="InterPro" id="IPR045017">
    <property type="entry name" value="DECR2-like"/>
</dbReference>
<dbReference type="EMBL" id="FNTI01000001">
    <property type="protein sequence ID" value="SED76122.1"/>
    <property type="molecule type" value="Genomic_DNA"/>
</dbReference>
<name>A0A1M7CWS6_9BRAD</name>
<dbReference type="Pfam" id="PF13561">
    <property type="entry name" value="adh_short_C2"/>
    <property type="match status" value="1"/>
</dbReference>